<reference evidence="15 16" key="1">
    <citation type="submission" date="2019-04" db="EMBL/GenBank/DDBJ databases">
        <title>A pseudo-fructophilic Leuconostoc citreum strain F192-5 isolated from peel of satsuma mandarin: the first report for isolation and characterization of strain-dependent fructophilic-like characteristics.</title>
        <authorList>
            <person name="Maeno S."/>
            <person name="Tanizawa Y."/>
            <person name="Kajikawa A."/>
            <person name="Kanesaki Y."/>
            <person name="Kubota E."/>
            <person name="Arita M."/>
            <person name="Leon D."/>
            <person name="Endo A."/>
        </authorList>
    </citation>
    <scope>NUCLEOTIDE SEQUENCE [LARGE SCALE GENOMIC DNA]</scope>
    <source>
        <strain evidence="15 16">F192-5</strain>
    </source>
</reference>
<feature type="transmembrane region" description="Helical" evidence="13">
    <location>
        <begin position="15"/>
        <end position="33"/>
    </location>
</feature>
<evidence type="ECO:0000256" key="11">
    <source>
        <dbReference type="ARBA" id="ARBA00023303"/>
    </source>
</evidence>
<dbReference type="RefSeq" id="WP_149333695.1">
    <property type="nucleotide sequence ID" value="NZ_BJJW01000002.1"/>
</dbReference>
<organism evidence="15 16">
    <name type="scientific">Leuconostoc citreum</name>
    <dbReference type="NCBI Taxonomy" id="33964"/>
    <lineage>
        <taxon>Bacteria</taxon>
        <taxon>Bacillati</taxon>
        <taxon>Bacillota</taxon>
        <taxon>Bacilli</taxon>
        <taxon>Lactobacillales</taxon>
        <taxon>Lactobacillaceae</taxon>
        <taxon>Leuconostoc</taxon>
    </lineage>
</organism>
<sequence>MKVNNNKVVGVVKKIYYAAVLILSAISILLALLDISNVISVSAWPFSFIDRSILIFFWIDYLFRFFKADNKKKFFKANIFDLLAIIPFDSIFYFFRAFRILRVIKLLRLIRIVGFTGKIQKSIRRFFKTNGFIYLIITTVILVFLGAEIYSVAENANYMDSLWWAIATTTTVGYGDISPHTEIGRVVAVVLMLLGIGLIGSVTSTVTAFFLVETKETEKNDIKDELSEIKQELKQLREEIQKNRK</sequence>
<dbReference type="GO" id="GO:0001508">
    <property type="term" value="P:action potential"/>
    <property type="evidence" value="ECO:0007669"/>
    <property type="project" value="TreeGrafter"/>
</dbReference>
<dbReference type="EMBL" id="BJJW01000002">
    <property type="protein sequence ID" value="GDZ83091.1"/>
    <property type="molecule type" value="Genomic_DNA"/>
</dbReference>
<keyword evidence="10 13" id="KW-0472">Membrane</keyword>
<comment type="subcellular location">
    <subcellularLocation>
        <location evidence="1">Membrane</location>
        <topology evidence="1">Multi-pass membrane protein</topology>
    </subcellularLocation>
</comment>
<evidence type="ECO:0000256" key="4">
    <source>
        <dbReference type="ARBA" id="ARBA00022692"/>
    </source>
</evidence>
<keyword evidence="12" id="KW-0175">Coiled coil</keyword>
<dbReference type="InterPro" id="IPR027359">
    <property type="entry name" value="Volt_channel_dom_sf"/>
</dbReference>
<dbReference type="Proteomes" id="UP000323274">
    <property type="component" value="Unassembled WGS sequence"/>
</dbReference>
<dbReference type="InterPro" id="IPR005821">
    <property type="entry name" value="Ion_trans_dom"/>
</dbReference>
<evidence type="ECO:0000256" key="2">
    <source>
        <dbReference type="ARBA" id="ARBA00022448"/>
    </source>
</evidence>
<dbReference type="PANTHER" id="PTHR11537">
    <property type="entry name" value="VOLTAGE-GATED POTASSIUM CHANNEL"/>
    <property type="match status" value="1"/>
</dbReference>
<protein>
    <submittedName>
        <fullName evidence="15">Ion transporter</fullName>
    </submittedName>
</protein>
<name>A0A5A5TX79_LEUCI</name>
<keyword evidence="11" id="KW-0407">Ion channel</keyword>
<keyword evidence="3" id="KW-0633">Potassium transport</keyword>
<accession>A0A5A5TX79</accession>
<evidence type="ECO:0000259" key="14">
    <source>
        <dbReference type="Pfam" id="PF00520"/>
    </source>
</evidence>
<proteinExistence type="predicted"/>
<dbReference type="Pfam" id="PF00520">
    <property type="entry name" value="Ion_trans"/>
    <property type="match status" value="1"/>
</dbReference>
<gene>
    <name evidence="15" type="ORF">LCIT_03330</name>
</gene>
<evidence type="ECO:0000256" key="5">
    <source>
        <dbReference type="ARBA" id="ARBA00022826"/>
    </source>
</evidence>
<keyword evidence="9" id="KW-0406">Ion transport</keyword>
<dbReference type="AlphaFoldDB" id="A0A5A5TX79"/>
<comment type="caution">
    <text evidence="15">The sequence shown here is derived from an EMBL/GenBank/DDBJ whole genome shotgun (WGS) entry which is preliminary data.</text>
</comment>
<evidence type="ECO:0000256" key="3">
    <source>
        <dbReference type="ARBA" id="ARBA00022538"/>
    </source>
</evidence>
<feature type="coiled-coil region" evidence="12">
    <location>
        <begin position="212"/>
        <end position="243"/>
    </location>
</feature>
<feature type="transmembrane region" description="Helical" evidence="13">
    <location>
        <begin position="186"/>
        <end position="212"/>
    </location>
</feature>
<evidence type="ECO:0000313" key="15">
    <source>
        <dbReference type="EMBL" id="GDZ83091.1"/>
    </source>
</evidence>
<dbReference type="Gene3D" id="1.10.287.70">
    <property type="match status" value="1"/>
</dbReference>
<keyword evidence="6" id="KW-0851">Voltage-gated channel</keyword>
<feature type="transmembrane region" description="Helical" evidence="13">
    <location>
        <begin position="38"/>
        <end position="59"/>
    </location>
</feature>
<evidence type="ECO:0000256" key="6">
    <source>
        <dbReference type="ARBA" id="ARBA00022882"/>
    </source>
</evidence>
<dbReference type="GO" id="GO:0005249">
    <property type="term" value="F:voltage-gated potassium channel activity"/>
    <property type="evidence" value="ECO:0007669"/>
    <property type="project" value="InterPro"/>
</dbReference>
<evidence type="ECO:0000256" key="1">
    <source>
        <dbReference type="ARBA" id="ARBA00004141"/>
    </source>
</evidence>
<feature type="transmembrane region" description="Helical" evidence="13">
    <location>
        <begin position="131"/>
        <end position="153"/>
    </location>
</feature>
<evidence type="ECO:0000256" key="7">
    <source>
        <dbReference type="ARBA" id="ARBA00022958"/>
    </source>
</evidence>
<dbReference type="Gene3D" id="1.20.120.350">
    <property type="entry name" value="Voltage-gated potassium channels. Chain C"/>
    <property type="match status" value="1"/>
</dbReference>
<dbReference type="PANTHER" id="PTHR11537:SF254">
    <property type="entry name" value="POTASSIUM VOLTAGE-GATED CHANNEL PROTEIN SHAB"/>
    <property type="match status" value="1"/>
</dbReference>
<feature type="transmembrane region" description="Helical" evidence="13">
    <location>
        <begin position="79"/>
        <end position="98"/>
    </location>
</feature>
<dbReference type="SUPFAM" id="SSF81324">
    <property type="entry name" value="Voltage-gated potassium channels"/>
    <property type="match status" value="1"/>
</dbReference>
<dbReference type="InterPro" id="IPR028325">
    <property type="entry name" value="VG_K_chnl"/>
</dbReference>
<keyword evidence="7" id="KW-0630">Potassium</keyword>
<keyword evidence="8 13" id="KW-1133">Transmembrane helix</keyword>
<evidence type="ECO:0000256" key="8">
    <source>
        <dbReference type="ARBA" id="ARBA00022989"/>
    </source>
</evidence>
<evidence type="ECO:0000256" key="13">
    <source>
        <dbReference type="SAM" id="Phobius"/>
    </source>
</evidence>
<evidence type="ECO:0000313" key="16">
    <source>
        <dbReference type="Proteomes" id="UP000323274"/>
    </source>
</evidence>
<dbReference type="GO" id="GO:0008076">
    <property type="term" value="C:voltage-gated potassium channel complex"/>
    <property type="evidence" value="ECO:0007669"/>
    <property type="project" value="InterPro"/>
</dbReference>
<keyword evidence="4 13" id="KW-0812">Transmembrane</keyword>
<evidence type="ECO:0000256" key="9">
    <source>
        <dbReference type="ARBA" id="ARBA00023065"/>
    </source>
</evidence>
<evidence type="ECO:0000256" key="10">
    <source>
        <dbReference type="ARBA" id="ARBA00023136"/>
    </source>
</evidence>
<evidence type="ECO:0000256" key="12">
    <source>
        <dbReference type="SAM" id="Coils"/>
    </source>
</evidence>
<keyword evidence="2" id="KW-0813">Transport</keyword>
<keyword evidence="5" id="KW-0631">Potassium channel</keyword>
<feature type="domain" description="Ion transport" evidence="14">
    <location>
        <begin position="15"/>
        <end position="199"/>
    </location>
</feature>